<dbReference type="OrthoDB" id="447290at2759"/>
<dbReference type="EMBL" id="KQ097492">
    <property type="protein sequence ID" value="KMS93941.1"/>
    <property type="molecule type" value="Genomic_DNA"/>
</dbReference>
<dbReference type="Gene3D" id="3.30.2350.20">
    <property type="entry name" value="TruD, catalytic domain"/>
    <property type="match status" value="1"/>
</dbReference>
<feature type="non-terminal residue" evidence="1">
    <location>
        <position position="251"/>
    </location>
</feature>
<dbReference type="GO" id="GO:0001522">
    <property type="term" value="P:pseudouridine synthesis"/>
    <property type="evidence" value="ECO:0007669"/>
    <property type="project" value="InterPro"/>
</dbReference>
<feature type="non-terminal residue" evidence="1">
    <location>
        <position position="1"/>
    </location>
</feature>
<gene>
    <name evidence="1" type="ORF">BVRB_026390</name>
</gene>
<organism evidence="1 2">
    <name type="scientific">Beta vulgaris subsp. vulgaris</name>
    <name type="common">Beet</name>
    <dbReference type="NCBI Taxonomy" id="3555"/>
    <lineage>
        <taxon>Eukaryota</taxon>
        <taxon>Viridiplantae</taxon>
        <taxon>Streptophyta</taxon>
        <taxon>Embryophyta</taxon>
        <taxon>Tracheophyta</taxon>
        <taxon>Spermatophyta</taxon>
        <taxon>Magnoliopsida</taxon>
        <taxon>eudicotyledons</taxon>
        <taxon>Gunneridae</taxon>
        <taxon>Pentapetalae</taxon>
        <taxon>Caryophyllales</taxon>
        <taxon>Chenopodiaceae</taxon>
        <taxon>Betoideae</taxon>
        <taxon>Beta</taxon>
    </lineage>
</organism>
<evidence type="ECO:0008006" key="3">
    <source>
        <dbReference type="Google" id="ProtNLM"/>
    </source>
</evidence>
<name>A0A0J8AZ02_BETVV</name>
<dbReference type="SUPFAM" id="SSF55120">
    <property type="entry name" value="Pseudouridine synthase"/>
    <property type="match status" value="1"/>
</dbReference>
<dbReference type="InterPro" id="IPR020103">
    <property type="entry name" value="PsdUridine_synth_cat_dom_sf"/>
</dbReference>
<dbReference type="GO" id="GO:0003723">
    <property type="term" value="F:RNA binding"/>
    <property type="evidence" value="ECO:0007669"/>
    <property type="project" value="InterPro"/>
</dbReference>
<dbReference type="InterPro" id="IPR020119">
    <property type="entry name" value="PsdUridine_synth_TruD_CS"/>
</dbReference>
<dbReference type="Gramene" id="KMS93941">
    <property type="protein sequence ID" value="KMS93941"/>
    <property type="gene ID" value="BVRB_026390"/>
</dbReference>
<dbReference type="Proteomes" id="UP000035740">
    <property type="component" value="Unassembled WGS sequence"/>
</dbReference>
<accession>A0A0J8AZ02</accession>
<dbReference type="AlphaFoldDB" id="A0A0J8AZ02"/>
<sequence length="251" mass="28279">QDTECVLPQAALSESFRQLLDETSNLSRQARASWDEVGITEFITSGQPVAAYIKQRFSDFIVNEIDQNGTVVRLTSCLNPNPIEEKPLCEDRPSDEEILDQLKSLIDEHDGFVEFVKSEDSKEFTLGDVPEKDKRSLIHSLLKQYQAVSLFSQTFCNDGLKTVKICKGRPPSGNKFQGRKFSGDRPFLQMALHQENVETMKAINAVSQIVRLPVGRFAYAGNKDRRGVTTQLVTAFKLDAEQLIEALPRLR</sequence>
<proteinExistence type="predicted"/>
<dbReference type="GO" id="GO:0009982">
    <property type="term" value="F:pseudouridine synthase activity"/>
    <property type="evidence" value="ECO:0007669"/>
    <property type="project" value="InterPro"/>
</dbReference>
<dbReference type="PANTHER" id="PTHR13326">
    <property type="entry name" value="TRNA PSEUDOURIDINE SYNTHASE D"/>
    <property type="match status" value="1"/>
</dbReference>
<evidence type="ECO:0000313" key="1">
    <source>
        <dbReference type="EMBL" id="KMS93941.1"/>
    </source>
</evidence>
<evidence type="ECO:0000313" key="2">
    <source>
        <dbReference type="Proteomes" id="UP000035740"/>
    </source>
</evidence>
<dbReference type="GO" id="GO:0005634">
    <property type="term" value="C:nucleus"/>
    <property type="evidence" value="ECO:0007669"/>
    <property type="project" value="TreeGrafter"/>
</dbReference>
<reference evidence="1 2" key="1">
    <citation type="journal article" date="2014" name="Nature">
        <title>The genome of the recently domesticated crop plant sugar beet (Beta vulgaris).</title>
        <authorList>
            <person name="Dohm J.C."/>
            <person name="Minoche A.E."/>
            <person name="Holtgrawe D."/>
            <person name="Capella-Gutierrez S."/>
            <person name="Zakrzewski F."/>
            <person name="Tafer H."/>
            <person name="Rupp O."/>
            <person name="Sorensen T.R."/>
            <person name="Stracke R."/>
            <person name="Reinhardt R."/>
            <person name="Goesmann A."/>
            <person name="Kraft T."/>
            <person name="Schulz B."/>
            <person name="Stadler P.F."/>
            <person name="Schmidt T."/>
            <person name="Gabaldon T."/>
            <person name="Lehrach H."/>
            <person name="Weisshaar B."/>
            <person name="Himmelbauer H."/>
        </authorList>
    </citation>
    <scope>NUCLEOTIDE SEQUENCE [LARGE SCALE GENOMIC DNA]</scope>
    <source>
        <tissue evidence="1">Taproot</tissue>
    </source>
</reference>
<protein>
    <recommendedName>
        <fullName evidence="3">TRUD domain-containing protein</fullName>
    </recommendedName>
</protein>
<keyword evidence="2" id="KW-1185">Reference proteome</keyword>
<dbReference type="InterPro" id="IPR001656">
    <property type="entry name" value="PsdUridine_synth_TruD"/>
</dbReference>
<dbReference type="Pfam" id="PF01142">
    <property type="entry name" value="TruD"/>
    <property type="match status" value="1"/>
</dbReference>
<dbReference type="PANTHER" id="PTHR13326:SF21">
    <property type="entry name" value="PSEUDOURIDYLATE SYNTHASE PUS7L"/>
    <property type="match status" value="1"/>
</dbReference>
<dbReference type="PROSITE" id="PS01268">
    <property type="entry name" value="UPF0024"/>
    <property type="match status" value="1"/>
</dbReference>
<dbReference type="InterPro" id="IPR042214">
    <property type="entry name" value="TruD_catalytic"/>
</dbReference>